<keyword evidence="10" id="KW-1185">Reference proteome</keyword>
<dbReference type="GO" id="GO:0020037">
    <property type="term" value="F:heme binding"/>
    <property type="evidence" value="ECO:0007669"/>
    <property type="project" value="InterPro"/>
</dbReference>
<dbReference type="GO" id="GO:0005506">
    <property type="term" value="F:iron ion binding"/>
    <property type="evidence" value="ECO:0007669"/>
    <property type="project" value="InterPro"/>
</dbReference>
<protein>
    <recommendedName>
        <fullName evidence="8">NACHT-NTPase and P-loop NTPases N-terminal domain-containing protein</fullName>
    </recommendedName>
</protein>
<dbReference type="PANTHER" id="PTHR24305:SF157">
    <property type="entry name" value="N-ACETYLTRYPTOPHAN 6-HYDROXYLASE IVOC-RELATED"/>
    <property type="match status" value="1"/>
</dbReference>
<dbReference type="Gene3D" id="1.10.630.10">
    <property type="entry name" value="Cytochrome P450"/>
    <property type="match status" value="1"/>
</dbReference>
<dbReference type="SUPFAM" id="SSF48264">
    <property type="entry name" value="Cytochrome P450"/>
    <property type="match status" value="1"/>
</dbReference>
<accession>A0A178DDU7</accession>
<evidence type="ECO:0000313" key="9">
    <source>
        <dbReference type="EMBL" id="OAL39847.1"/>
    </source>
</evidence>
<comment type="caution">
    <text evidence="9">The sequence shown here is derived from an EMBL/GenBank/DDBJ whole genome shotgun (WGS) entry which is preliminary data.</text>
</comment>
<dbReference type="OrthoDB" id="3945418at2759"/>
<evidence type="ECO:0000256" key="1">
    <source>
        <dbReference type="ARBA" id="ARBA00001971"/>
    </source>
</evidence>
<dbReference type="RefSeq" id="XP_022504859.1">
    <property type="nucleotide sequence ID" value="XM_022639068.1"/>
</dbReference>
<dbReference type="InterPro" id="IPR001128">
    <property type="entry name" value="Cyt_P450"/>
</dbReference>
<dbReference type="GeneID" id="34584185"/>
<keyword evidence="4" id="KW-0479">Metal-binding</keyword>
<reference evidence="9 10" key="1">
    <citation type="submission" date="2016-03" db="EMBL/GenBank/DDBJ databases">
        <title>The draft genome sequence of Fonsecaea nubica causative agent of cutaneous subcutaneous infection in human host.</title>
        <authorList>
            <person name="Costa F."/>
            <person name="Sybren D.H."/>
            <person name="Raittz R.T."/>
            <person name="Weiss V.A."/>
            <person name="Leao A.C."/>
            <person name="Gomes R."/>
            <person name="De Souza E.M."/>
            <person name="Pedrosa F.O."/>
            <person name="Steffens M.B."/>
            <person name="Bombassaro A."/>
            <person name="Tadra-Sfeir M.Z."/>
            <person name="Moreno L.F."/>
            <person name="Najafzadeh M.J."/>
            <person name="Felipe M.S."/>
            <person name="Teixeira M."/>
            <person name="Sun J."/>
            <person name="Xi L."/>
            <person name="Castro M.A."/>
            <person name="Vicente V.A."/>
        </authorList>
    </citation>
    <scope>NUCLEOTIDE SEQUENCE [LARGE SCALE GENOMIC DNA]</scope>
    <source>
        <strain evidence="9 10">CBS 269.64</strain>
    </source>
</reference>
<evidence type="ECO:0000256" key="4">
    <source>
        <dbReference type="ARBA" id="ARBA00022723"/>
    </source>
</evidence>
<dbReference type="InterPro" id="IPR031352">
    <property type="entry name" value="SesA"/>
</dbReference>
<evidence type="ECO:0000259" key="8">
    <source>
        <dbReference type="Pfam" id="PF17107"/>
    </source>
</evidence>
<comment type="cofactor">
    <cofactor evidence="1">
        <name>heme</name>
        <dbReference type="ChEBI" id="CHEBI:30413"/>
    </cofactor>
</comment>
<evidence type="ECO:0000256" key="5">
    <source>
        <dbReference type="ARBA" id="ARBA00023002"/>
    </source>
</evidence>
<dbReference type="EMBL" id="LVCJ01000003">
    <property type="protein sequence ID" value="OAL39847.1"/>
    <property type="molecule type" value="Genomic_DNA"/>
</dbReference>
<proteinExistence type="inferred from homology"/>
<dbReference type="Pfam" id="PF00067">
    <property type="entry name" value="p450"/>
    <property type="match status" value="1"/>
</dbReference>
<keyword evidence="3" id="KW-0349">Heme</keyword>
<evidence type="ECO:0000256" key="7">
    <source>
        <dbReference type="ARBA" id="ARBA00023033"/>
    </source>
</evidence>
<keyword evidence="7" id="KW-0503">Monooxygenase</keyword>
<dbReference type="Pfam" id="PF17107">
    <property type="entry name" value="SesA"/>
    <property type="match status" value="2"/>
</dbReference>
<dbReference type="GO" id="GO:0016705">
    <property type="term" value="F:oxidoreductase activity, acting on paired donors, with incorporation or reduction of molecular oxygen"/>
    <property type="evidence" value="ECO:0007669"/>
    <property type="project" value="InterPro"/>
</dbReference>
<evidence type="ECO:0000256" key="3">
    <source>
        <dbReference type="ARBA" id="ARBA00022617"/>
    </source>
</evidence>
<dbReference type="InterPro" id="IPR050121">
    <property type="entry name" value="Cytochrome_P450_monoxygenase"/>
</dbReference>
<comment type="similarity">
    <text evidence="2">Belongs to the cytochrome P450 family.</text>
</comment>
<name>A0A178DDU7_9EURO</name>
<organism evidence="9 10">
    <name type="scientific">Fonsecaea nubica</name>
    <dbReference type="NCBI Taxonomy" id="856822"/>
    <lineage>
        <taxon>Eukaryota</taxon>
        <taxon>Fungi</taxon>
        <taxon>Dikarya</taxon>
        <taxon>Ascomycota</taxon>
        <taxon>Pezizomycotina</taxon>
        <taxon>Eurotiomycetes</taxon>
        <taxon>Chaetothyriomycetidae</taxon>
        <taxon>Chaetothyriales</taxon>
        <taxon>Herpotrichiellaceae</taxon>
        <taxon>Fonsecaea</taxon>
    </lineage>
</organism>
<sequence length="395" mass="44478">MRSLFILYPAASKSLHALRRNPKVSRLEVIGAISAVISIIDASIKVYDGAQKDVKLPDTFHVVGRRLSFLRNTLETCKSHLQPIQDSLSADVLPVENDGWEKRYAKVVKRLGKGNKVEELMVSIAEDVQLVVNHHAVQSAKPEQISELEKIIKEMKSARRLSLRKRFREWRSPVKVVVIAGTLTTAAALSELTYHLLRQPGELKALKDELAQAMPDPSALPDVAQLEQLPYLSAVIEEGLHLSRGISTRLQRIALDETLIYQPKVSDDKKKPAARHKPYTLRPGIPRSLTGLLIHHSSTYFEDPMAFRPQRWIDDPTLDRYLVPFSRGTRAYAELYLATAAAFQQYGSPDVHFQEDQELRELFDTSYGDLEIIGDGVIPLYRPDSHGVRIVVRAA</sequence>
<keyword evidence="6" id="KW-0408">Iron</keyword>
<evidence type="ECO:0000256" key="6">
    <source>
        <dbReference type="ARBA" id="ARBA00023004"/>
    </source>
</evidence>
<feature type="domain" description="NACHT-NTPase and P-loop NTPases N-terminal" evidence="8">
    <location>
        <begin position="92"/>
        <end position="130"/>
    </location>
</feature>
<dbReference type="Proteomes" id="UP000185904">
    <property type="component" value="Unassembled WGS sequence"/>
</dbReference>
<feature type="domain" description="NACHT-NTPase and P-loop NTPases N-terminal" evidence="8">
    <location>
        <begin position="33"/>
        <end position="87"/>
    </location>
</feature>
<dbReference type="InterPro" id="IPR036396">
    <property type="entry name" value="Cyt_P450_sf"/>
</dbReference>
<dbReference type="PANTHER" id="PTHR24305">
    <property type="entry name" value="CYTOCHROME P450"/>
    <property type="match status" value="1"/>
</dbReference>
<gene>
    <name evidence="9" type="ORF">AYO20_00759</name>
</gene>
<dbReference type="GO" id="GO:0004497">
    <property type="term" value="F:monooxygenase activity"/>
    <property type="evidence" value="ECO:0007669"/>
    <property type="project" value="UniProtKB-KW"/>
</dbReference>
<evidence type="ECO:0000256" key="2">
    <source>
        <dbReference type="ARBA" id="ARBA00010617"/>
    </source>
</evidence>
<keyword evidence="5" id="KW-0560">Oxidoreductase</keyword>
<dbReference type="AlphaFoldDB" id="A0A178DDU7"/>
<evidence type="ECO:0000313" key="10">
    <source>
        <dbReference type="Proteomes" id="UP000185904"/>
    </source>
</evidence>